<evidence type="ECO:0000256" key="6">
    <source>
        <dbReference type="ARBA" id="ARBA00022695"/>
    </source>
</evidence>
<dbReference type="EMBL" id="CP034044">
    <property type="protein sequence ID" value="AZG68976.1"/>
    <property type="molecule type" value="Genomic_DNA"/>
</dbReference>
<dbReference type="Pfam" id="PF06574">
    <property type="entry name" value="FAD_syn"/>
    <property type="match status" value="1"/>
</dbReference>
<feature type="domain" description="FAD synthetase" evidence="11">
    <location>
        <begin position="16"/>
        <end position="160"/>
    </location>
</feature>
<keyword evidence="4" id="KW-0288">FMN</keyword>
<dbReference type="GO" id="GO:0006747">
    <property type="term" value="P:FAD biosynthetic process"/>
    <property type="evidence" value="ECO:0007669"/>
    <property type="project" value="UniProtKB-UniPathway"/>
</dbReference>
<keyword evidence="5" id="KW-0808">Transferase</keyword>
<dbReference type="AlphaFoldDB" id="A0A3G8LH17"/>
<evidence type="ECO:0000256" key="2">
    <source>
        <dbReference type="ARBA" id="ARBA00012393"/>
    </source>
</evidence>
<protein>
    <recommendedName>
        <fullName evidence="2">FAD synthase</fullName>
        <ecNumber evidence="2">2.7.7.2</ecNumber>
    </recommendedName>
</protein>
<dbReference type="GO" id="GO:0009231">
    <property type="term" value="P:riboflavin biosynthetic process"/>
    <property type="evidence" value="ECO:0007669"/>
    <property type="project" value="InterPro"/>
</dbReference>
<evidence type="ECO:0000256" key="4">
    <source>
        <dbReference type="ARBA" id="ARBA00022643"/>
    </source>
</evidence>
<dbReference type="UniPathway" id="UPA00277">
    <property type="reaction ID" value="UER00407"/>
</dbReference>
<evidence type="ECO:0000256" key="10">
    <source>
        <dbReference type="ARBA" id="ARBA00049494"/>
    </source>
</evidence>
<evidence type="ECO:0000256" key="9">
    <source>
        <dbReference type="ARBA" id="ARBA00022840"/>
    </source>
</evidence>
<keyword evidence="8" id="KW-0274">FAD</keyword>
<organism evidence="12 13">
    <name type="scientific">Mycoplasma struthionis</name>
    <dbReference type="NCBI Taxonomy" id="538220"/>
    <lineage>
        <taxon>Bacteria</taxon>
        <taxon>Bacillati</taxon>
        <taxon>Mycoplasmatota</taxon>
        <taxon>Mollicutes</taxon>
        <taxon>Mycoplasmataceae</taxon>
        <taxon>Mycoplasma</taxon>
    </lineage>
</organism>
<evidence type="ECO:0000313" key="13">
    <source>
        <dbReference type="Proteomes" id="UP000275883"/>
    </source>
</evidence>
<evidence type="ECO:0000259" key="11">
    <source>
        <dbReference type="Pfam" id="PF06574"/>
    </source>
</evidence>
<sequence>MKVYNWDSKSSLYLKKEEELVICLGSFETLHLGHYQLFKKADEFILNNPGYKKAIIIFKNPIKNGQIISKKAFQAKTKLYTLEKLNFDYVFFIETSQQTINLHYEDFIKALKINNVKTVICGLDYHFGFRREGNINHLEKNFNVIKVDLFKNKNIKVSSSILNTLISEGHIKDLNKLLIDKYSFISYLDKLNFKYPENLIKLKSGLYIVNAVIKDIEYHGLCHIDLNNEEDKNVLYLLDLDRIALPNEEVFIEFLEEIRLITDEKYNNIDNLDIEKAKKYFLANLDI</sequence>
<evidence type="ECO:0000256" key="5">
    <source>
        <dbReference type="ARBA" id="ARBA00022679"/>
    </source>
</evidence>
<dbReference type="NCBIfam" id="NF005518">
    <property type="entry name" value="PRK07143.1"/>
    <property type="match status" value="1"/>
</dbReference>
<comment type="catalytic activity">
    <reaction evidence="10">
        <text>FMN + ATP + H(+) = FAD + diphosphate</text>
        <dbReference type="Rhea" id="RHEA:17237"/>
        <dbReference type="ChEBI" id="CHEBI:15378"/>
        <dbReference type="ChEBI" id="CHEBI:30616"/>
        <dbReference type="ChEBI" id="CHEBI:33019"/>
        <dbReference type="ChEBI" id="CHEBI:57692"/>
        <dbReference type="ChEBI" id="CHEBI:58210"/>
        <dbReference type="EC" id="2.7.7.2"/>
    </reaction>
</comment>
<dbReference type="Gene3D" id="3.40.50.620">
    <property type="entry name" value="HUPs"/>
    <property type="match status" value="1"/>
</dbReference>
<keyword evidence="3" id="KW-0285">Flavoprotein</keyword>
<dbReference type="InterPro" id="IPR014729">
    <property type="entry name" value="Rossmann-like_a/b/a_fold"/>
</dbReference>
<dbReference type="SUPFAM" id="SSF52374">
    <property type="entry name" value="Nucleotidylyl transferase"/>
    <property type="match status" value="1"/>
</dbReference>
<dbReference type="GO" id="GO:0003919">
    <property type="term" value="F:FMN adenylyltransferase activity"/>
    <property type="evidence" value="ECO:0007669"/>
    <property type="project" value="UniProtKB-EC"/>
</dbReference>
<keyword evidence="13" id="KW-1185">Reference proteome</keyword>
<dbReference type="InterPro" id="IPR015864">
    <property type="entry name" value="FAD_synthase"/>
</dbReference>
<evidence type="ECO:0000256" key="1">
    <source>
        <dbReference type="ARBA" id="ARBA00004726"/>
    </source>
</evidence>
<evidence type="ECO:0000256" key="7">
    <source>
        <dbReference type="ARBA" id="ARBA00022741"/>
    </source>
</evidence>
<dbReference type="EC" id="2.7.7.2" evidence="2"/>
<name>A0A3G8LH17_9MOLU</name>
<dbReference type="Proteomes" id="UP000275883">
    <property type="component" value="Chromosome"/>
</dbReference>
<dbReference type="GO" id="GO:0005524">
    <property type="term" value="F:ATP binding"/>
    <property type="evidence" value="ECO:0007669"/>
    <property type="project" value="UniProtKB-KW"/>
</dbReference>
<proteinExistence type="predicted"/>
<reference evidence="12 13" key="1">
    <citation type="submission" date="2018-11" db="EMBL/GenBank/DDBJ databases">
        <title>Genome sequence of Mycoplasma struthionis sp. nov.</title>
        <authorList>
            <person name="Spergser J."/>
        </authorList>
    </citation>
    <scope>NUCLEOTIDE SEQUENCE [LARGE SCALE GENOMIC DNA]</scope>
    <source>
        <strain evidence="12 13">237IA</strain>
    </source>
</reference>
<dbReference type="OrthoDB" id="9803667at2"/>
<evidence type="ECO:0000313" key="12">
    <source>
        <dbReference type="EMBL" id="AZG68976.1"/>
    </source>
</evidence>
<evidence type="ECO:0000256" key="8">
    <source>
        <dbReference type="ARBA" id="ARBA00022827"/>
    </source>
</evidence>
<keyword evidence="6" id="KW-0548">Nucleotidyltransferase</keyword>
<accession>A0A3G8LH17</accession>
<keyword evidence="7" id="KW-0547">Nucleotide-binding</keyword>
<evidence type="ECO:0000256" key="3">
    <source>
        <dbReference type="ARBA" id="ARBA00022630"/>
    </source>
</evidence>
<dbReference type="KEGG" id="mstr:EGN60_02230"/>
<keyword evidence="9" id="KW-0067">ATP-binding</keyword>
<dbReference type="NCBIfam" id="NF045965">
    <property type="entry name" value="RibF_rel"/>
    <property type="match status" value="1"/>
</dbReference>
<comment type="pathway">
    <text evidence="1">Cofactor biosynthesis; FAD biosynthesis; FAD from FMN: step 1/1.</text>
</comment>
<gene>
    <name evidence="12" type="ORF">EGN60_02230</name>
</gene>